<proteinExistence type="inferred from homology"/>
<dbReference type="PANTHER" id="PTHR30244:SF34">
    <property type="entry name" value="DTDP-4-AMINO-4,6-DIDEOXYGALACTOSE TRANSAMINASE"/>
    <property type="match status" value="1"/>
</dbReference>
<protein>
    <submittedName>
        <fullName evidence="5">DegT/DnrJ/EryC1/StrS family aminotransferase</fullName>
    </submittedName>
</protein>
<sequence length="381" mass="41554">MSNRIFYTKPSITALETEYAADAAANGWGARCYDYIIRFERDFATYLGSSHAIATSSCTGAMHMGLSALGVGADDEVILADTNWVATVAPIVHLGAKPVLVDVLPDTWCIDPLAVERAITPRTKAIIATHIYGNLCDMDALMDISRRTGIPVIEDAAEAIGSVWHGRRAGSIGVFGTFSFHGTKTLTTGEGGMFVTSDAALYERVLTLSNHGRARGQTKQFWPDDIGFKYKMSNIQAAIGCAQLERIEDLVARKRDILASYMVRLSALNGISMNPEYTGTINGAWMPTAVFHPATGITREMLQDAFNAANIDARVFFHPLSSLSMFEDRPENVNAWSIPERAINLPSYHDMSEADINRVADVLIAIARGQQNGDSRIRQSA</sequence>
<dbReference type="OrthoDB" id="9768668at2"/>
<keyword evidence="5" id="KW-0808">Transferase</keyword>
<keyword evidence="5" id="KW-0032">Aminotransferase</keyword>
<evidence type="ECO:0000256" key="4">
    <source>
        <dbReference type="RuleBase" id="RU004508"/>
    </source>
</evidence>
<dbReference type="Proteomes" id="UP000278823">
    <property type="component" value="Unassembled WGS sequence"/>
</dbReference>
<dbReference type="PIRSF" id="PIRSF000390">
    <property type="entry name" value="PLP_StrS"/>
    <property type="match status" value="1"/>
</dbReference>
<dbReference type="GO" id="GO:0000271">
    <property type="term" value="P:polysaccharide biosynthetic process"/>
    <property type="evidence" value="ECO:0007669"/>
    <property type="project" value="TreeGrafter"/>
</dbReference>
<name>A0A432PS23_9HYPH</name>
<dbReference type="Pfam" id="PF01041">
    <property type="entry name" value="DegT_DnrJ_EryC1"/>
    <property type="match status" value="1"/>
</dbReference>
<gene>
    <name evidence="5" type="ORF">EFQ99_03725</name>
</gene>
<evidence type="ECO:0000256" key="1">
    <source>
        <dbReference type="ARBA" id="ARBA00037999"/>
    </source>
</evidence>
<dbReference type="CDD" id="cd00616">
    <property type="entry name" value="AHBA_syn"/>
    <property type="match status" value="1"/>
</dbReference>
<dbReference type="EMBL" id="RJTH01000001">
    <property type="protein sequence ID" value="RUM27310.1"/>
    <property type="molecule type" value="Genomic_DNA"/>
</dbReference>
<dbReference type="SUPFAM" id="SSF53383">
    <property type="entry name" value="PLP-dependent transferases"/>
    <property type="match status" value="1"/>
</dbReference>
<dbReference type="Gene3D" id="3.90.1150.10">
    <property type="entry name" value="Aspartate Aminotransferase, domain 1"/>
    <property type="match status" value="1"/>
</dbReference>
<evidence type="ECO:0000313" key="6">
    <source>
        <dbReference type="Proteomes" id="UP000278823"/>
    </source>
</evidence>
<dbReference type="Gene3D" id="3.40.640.10">
    <property type="entry name" value="Type I PLP-dependent aspartate aminotransferase-like (Major domain)"/>
    <property type="match status" value="1"/>
</dbReference>
<dbReference type="GO" id="GO:0008483">
    <property type="term" value="F:transaminase activity"/>
    <property type="evidence" value="ECO:0007669"/>
    <property type="project" value="UniProtKB-KW"/>
</dbReference>
<evidence type="ECO:0000256" key="3">
    <source>
        <dbReference type="PIRSR" id="PIRSR000390-2"/>
    </source>
</evidence>
<reference evidence="6" key="1">
    <citation type="submission" date="2018-11" db="EMBL/GenBank/DDBJ databases">
        <title>Rhizobium chutanense sp. nov., isolated from root nodules of Phaseolus vulgaris in China.</title>
        <authorList>
            <person name="Huo Y."/>
        </authorList>
    </citation>
    <scope>NUCLEOTIDE SEQUENCE [LARGE SCALE GENOMIC DNA]</scope>
    <source>
        <strain evidence="6">CCBAU 65647</strain>
    </source>
</reference>
<dbReference type="InterPro" id="IPR015422">
    <property type="entry name" value="PyrdxlP-dep_Trfase_small"/>
</dbReference>
<keyword evidence="6" id="KW-1185">Reference proteome</keyword>
<dbReference type="InterPro" id="IPR000653">
    <property type="entry name" value="DegT/StrS_aminotransferase"/>
</dbReference>
<dbReference type="InterPro" id="IPR015421">
    <property type="entry name" value="PyrdxlP-dep_Trfase_major"/>
</dbReference>
<dbReference type="AlphaFoldDB" id="A0A432PS23"/>
<evidence type="ECO:0000313" key="5">
    <source>
        <dbReference type="EMBL" id="RUM27310.1"/>
    </source>
</evidence>
<feature type="active site" description="Proton acceptor" evidence="2">
    <location>
        <position position="184"/>
    </location>
</feature>
<accession>A0A432PS23</accession>
<comment type="caution">
    <text evidence="5">The sequence shown here is derived from an EMBL/GenBank/DDBJ whole genome shotgun (WGS) entry which is preliminary data.</text>
</comment>
<comment type="similarity">
    <text evidence="1 4">Belongs to the DegT/DnrJ/EryC1 family.</text>
</comment>
<keyword evidence="3 4" id="KW-0663">Pyridoxal phosphate</keyword>
<feature type="modified residue" description="N6-(pyridoxal phosphate)lysine" evidence="3">
    <location>
        <position position="184"/>
    </location>
</feature>
<organism evidence="5 6">
    <name type="scientific">Rhizobium vallis</name>
    <dbReference type="NCBI Taxonomy" id="634290"/>
    <lineage>
        <taxon>Bacteria</taxon>
        <taxon>Pseudomonadati</taxon>
        <taxon>Pseudomonadota</taxon>
        <taxon>Alphaproteobacteria</taxon>
        <taxon>Hyphomicrobiales</taxon>
        <taxon>Rhizobiaceae</taxon>
        <taxon>Rhizobium/Agrobacterium group</taxon>
        <taxon>Rhizobium</taxon>
    </lineage>
</organism>
<dbReference type="GO" id="GO:0030170">
    <property type="term" value="F:pyridoxal phosphate binding"/>
    <property type="evidence" value="ECO:0007669"/>
    <property type="project" value="TreeGrafter"/>
</dbReference>
<dbReference type="PANTHER" id="PTHR30244">
    <property type="entry name" value="TRANSAMINASE"/>
    <property type="match status" value="1"/>
</dbReference>
<evidence type="ECO:0000256" key="2">
    <source>
        <dbReference type="PIRSR" id="PIRSR000390-1"/>
    </source>
</evidence>
<dbReference type="InterPro" id="IPR015424">
    <property type="entry name" value="PyrdxlP-dep_Trfase"/>
</dbReference>
<dbReference type="RefSeq" id="WP_126919295.1">
    <property type="nucleotide sequence ID" value="NZ_ML133686.1"/>
</dbReference>